<dbReference type="EMBL" id="PYAL01000001">
    <property type="protein sequence ID" value="RXN93404.1"/>
    <property type="molecule type" value="Genomic_DNA"/>
</dbReference>
<evidence type="ECO:0000313" key="2">
    <source>
        <dbReference type="Proteomes" id="UP000290849"/>
    </source>
</evidence>
<accession>A0A4Q1HQM7</accession>
<dbReference type="InterPro" id="IPR011010">
    <property type="entry name" value="DNA_brk_join_enz"/>
</dbReference>
<dbReference type="Proteomes" id="UP000290849">
    <property type="component" value="Unassembled WGS sequence"/>
</dbReference>
<keyword evidence="2" id="KW-1185">Reference proteome</keyword>
<dbReference type="AlphaFoldDB" id="A0A4Q1HQM7"/>
<evidence type="ECO:0008006" key="3">
    <source>
        <dbReference type="Google" id="ProtNLM"/>
    </source>
</evidence>
<protein>
    <recommendedName>
        <fullName evidence="3">Integrase</fullName>
    </recommendedName>
</protein>
<dbReference type="GO" id="GO:0003677">
    <property type="term" value="F:DNA binding"/>
    <property type="evidence" value="ECO:0007669"/>
    <property type="project" value="InterPro"/>
</dbReference>
<reference evidence="1 2" key="1">
    <citation type="journal article" date="2017" name="Int. J. Syst. Evol. Microbiol.">
        <title>Achromobacter aloeverae sp. nov., isolated from the root of Aloe vera (L.) Burm.f.</title>
        <authorList>
            <person name="Kuncharoen N."/>
            <person name="Muramatsu Y."/>
            <person name="Shibata C."/>
            <person name="Kamakura Y."/>
            <person name="Nakagawa Y."/>
            <person name="Tanasupawat S."/>
        </authorList>
    </citation>
    <scope>NUCLEOTIDE SEQUENCE [LARGE SCALE GENOMIC DNA]</scope>
    <source>
        <strain evidence="1 2">AVA-1</strain>
    </source>
</reference>
<organism evidence="1 2">
    <name type="scientific">Achromobacter aloeverae</name>
    <dbReference type="NCBI Taxonomy" id="1750518"/>
    <lineage>
        <taxon>Bacteria</taxon>
        <taxon>Pseudomonadati</taxon>
        <taxon>Pseudomonadota</taxon>
        <taxon>Betaproteobacteria</taxon>
        <taxon>Burkholderiales</taxon>
        <taxon>Alcaligenaceae</taxon>
        <taxon>Achromobacter</taxon>
    </lineage>
</organism>
<evidence type="ECO:0000313" key="1">
    <source>
        <dbReference type="EMBL" id="RXN93404.1"/>
    </source>
</evidence>
<proteinExistence type="predicted"/>
<gene>
    <name evidence="1" type="ORF">C7R54_06860</name>
</gene>
<name>A0A4Q1HQM7_9BURK</name>
<dbReference type="RefSeq" id="WP_129149361.1">
    <property type="nucleotide sequence ID" value="NZ_JBHSDO010000006.1"/>
</dbReference>
<sequence>MSLGPDRQEVIRKVLEMERRAPDTGTVAEMVGEYLASGDFKKVGERTKADYLVYSKHTLRVFGGLQVTDLQPPHIARYLRIERKEAPV</sequence>
<dbReference type="OrthoDB" id="662444at2"/>
<comment type="caution">
    <text evidence="1">The sequence shown here is derived from an EMBL/GenBank/DDBJ whole genome shotgun (WGS) entry which is preliminary data.</text>
</comment>
<dbReference type="SUPFAM" id="SSF56349">
    <property type="entry name" value="DNA breaking-rejoining enzymes"/>
    <property type="match status" value="1"/>
</dbReference>